<feature type="region of interest" description="Disordered" evidence="1">
    <location>
        <begin position="121"/>
        <end position="150"/>
    </location>
</feature>
<comment type="caution">
    <text evidence="2">The sequence shown here is derived from an EMBL/GenBank/DDBJ whole genome shotgun (WGS) entry which is preliminary data.</text>
</comment>
<feature type="region of interest" description="Disordered" evidence="1">
    <location>
        <begin position="1"/>
        <end position="24"/>
    </location>
</feature>
<reference evidence="2" key="1">
    <citation type="submission" date="2023-04" db="EMBL/GenBank/DDBJ databases">
        <title>Phytophthora fragariaefolia NBRC 109709.</title>
        <authorList>
            <person name="Ichikawa N."/>
            <person name="Sato H."/>
            <person name="Tonouchi N."/>
        </authorList>
    </citation>
    <scope>NUCLEOTIDE SEQUENCE</scope>
    <source>
        <strain evidence="2">NBRC 109709</strain>
    </source>
</reference>
<proteinExistence type="predicted"/>
<accession>A0A9W6XTL6</accession>
<sequence length="429" mass="46213">MEEAVDTSDLGEAQSRQVALELQDPASRRPVARLLLTPSVHDYGFQPRDPEETARHAASQLLNTCVIGPAARTPEELAQRTALRERFLTPQVAAHSEYRERLRVQGQRGSVPPMRTYPVVLQPGEDSTDVGSASTTPSSEPSDDCPWASSRAHIHYDPLSPTTSPVQEEGVAVARGQPRIVGADPAETQLIAGKREATDDAVASPRGAVDLSDQKRPGRQGNPAGGAPENPMCFQSGGSLSTLPDTGYAPGTDVSLEYVPQGSDDSPARRATPEAVVVLPQSLLPRSGAVAELSQSLSQLWLLVQDADQRVYRCCDDIDSLHQRLDWVQVPRELWDHLRGLDDQVPALEHWVPYWQDSVRRDEETQRSLAVLRGQIDLLARLREAPPGHYPVTAPVGPLAASSSPFPSASVTLLAPGLQGLPGPGQGTA</sequence>
<keyword evidence="3" id="KW-1185">Reference proteome</keyword>
<name>A0A9W6XTL6_9STRA</name>
<gene>
    <name evidence="2" type="ORF">Pfra01_001592800</name>
</gene>
<evidence type="ECO:0000313" key="2">
    <source>
        <dbReference type="EMBL" id="GMF44984.1"/>
    </source>
</evidence>
<dbReference type="AlphaFoldDB" id="A0A9W6XTL6"/>
<dbReference type="Proteomes" id="UP001165121">
    <property type="component" value="Unassembled WGS sequence"/>
</dbReference>
<feature type="region of interest" description="Disordered" evidence="1">
    <location>
        <begin position="190"/>
        <end position="271"/>
    </location>
</feature>
<evidence type="ECO:0000256" key="1">
    <source>
        <dbReference type="SAM" id="MobiDB-lite"/>
    </source>
</evidence>
<evidence type="ECO:0000313" key="3">
    <source>
        <dbReference type="Proteomes" id="UP001165121"/>
    </source>
</evidence>
<protein>
    <submittedName>
        <fullName evidence="2">Unnamed protein product</fullName>
    </submittedName>
</protein>
<organism evidence="2 3">
    <name type="scientific">Phytophthora fragariaefolia</name>
    <dbReference type="NCBI Taxonomy" id="1490495"/>
    <lineage>
        <taxon>Eukaryota</taxon>
        <taxon>Sar</taxon>
        <taxon>Stramenopiles</taxon>
        <taxon>Oomycota</taxon>
        <taxon>Peronosporomycetes</taxon>
        <taxon>Peronosporales</taxon>
        <taxon>Peronosporaceae</taxon>
        <taxon>Phytophthora</taxon>
    </lineage>
</organism>
<feature type="compositionally biased region" description="Polar residues" evidence="1">
    <location>
        <begin position="129"/>
        <end position="140"/>
    </location>
</feature>
<dbReference type="EMBL" id="BSXT01001756">
    <property type="protein sequence ID" value="GMF44984.1"/>
    <property type="molecule type" value="Genomic_DNA"/>
</dbReference>